<evidence type="ECO:0000256" key="1">
    <source>
        <dbReference type="ARBA" id="ARBA00001971"/>
    </source>
</evidence>
<dbReference type="GO" id="GO:0016705">
    <property type="term" value="F:oxidoreductase activity, acting on paired donors, with incorporation or reduction of molecular oxygen"/>
    <property type="evidence" value="ECO:0007669"/>
    <property type="project" value="InterPro"/>
</dbReference>
<evidence type="ECO:0000256" key="11">
    <source>
        <dbReference type="ARBA" id="ARBA00023033"/>
    </source>
</evidence>
<evidence type="ECO:0000256" key="6">
    <source>
        <dbReference type="ARBA" id="ARBA00022692"/>
    </source>
</evidence>
<protein>
    <submittedName>
        <fullName evidence="15">Putative monooxygenase</fullName>
    </submittedName>
</protein>
<organism evidence="15 16">
    <name type="scientific">Laetiporus sulphureus 93-53</name>
    <dbReference type="NCBI Taxonomy" id="1314785"/>
    <lineage>
        <taxon>Eukaryota</taxon>
        <taxon>Fungi</taxon>
        <taxon>Dikarya</taxon>
        <taxon>Basidiomycota</taxon>
        <taxon>Agaricomycotina</taxon>
        <taxon>Agaricomycetes</taxon>
        <taxon>Polyporales</taxon>
        <taxon>Laetiporus</taxon>
    </lineage>
</organism>
<evidence type="ECO:0000256" key="3">
    <source>
        <dbReference type="ARBA" id="ARBA00005179"/>
    </source>
</evidence>
<comment type="subcellular location">
    <subcellularLocation>
        <location evidence="2">Membrane</location>
        <topology evidence="2">Single-pass membrane protein</topology>
    </subcellularLocation>
</comment>
<evidence type="ECO:0000256" key="8">
    <source>
        <dbReference type="ARBA" id="ARBA00022989"/>
    </source>
</evidence>
<evidence type="ECO:0000256" key="12">
    <source>
        <dbReference type="ARBA" id="ARBA00023136"/>
    </source>
</evidence>
<evidence type="ECO:0000256" key="4">
    <source>
        <dbReference type="ARBA" id="ARBA00010617"/>
    </source>
</evidence>
<dbReference type="PANTHER" id="PTHR46300:SF7">
    <property type="entry name" value="P450, PUTATIVE (EUROFUNG)-RELATED"/>
    <property type="match status" value="1"/>
</dbReference>
<evidence type="ECO:0000256" key="2">
    <source>
        <dbReference type="ARBA" id="ARBA00004167"/>
    </source>
</evidence>
<dbReference type="InterPro" id="IPR036396">
    <property type="entry name" value="Cyt_P450_sf"/>
</dbReference>
<dbReference type="InParanoid" id="A0A165EP20"/>
<dbReference type="GO" id="GO:0020037">
    <property type="term" value="F:heme binding"/>
    <property type="evidence" value="ECO:0007669"/>
    <property type="project" value="InterPro"/>
</dbReference>
<dbReference type="RefSeq" id="XP_040765204.1">
    <property type="nucleotide sequence ID" value="XM_040901205.1"/>
</dbReference>
<dbReference type="OrthoDB" id="2789670at2759"/>
<sequence>MDGVLPAAVALGLAAATSDILQPLGLAAATSDILQPLGVFVVSCGTYVLVKHLLSSRARLHLAPGPTRWPIVGNAFQIPQVNPWLTYSKWADTYGDIIHLDVFGQPIIVINSAEIARDLLDKRSSIYSERPHLIMAGDLVGYSEGFVLQPYGEEWRRQRKLVNADFAQGTVPRYYRLQETEARKLVQAVLHDPSSLVRQVKMRIAAIIMEANYGYTVKSEDDPFITIPFAAMANFSKASAPGAWLVDFIPQLQRLPSWVPGTGFLRTAREWHEICMNATWNPYRWCKQNLPTGIAHSPSLCATSLLQADGELSKEDEHTLVWAASAVLGGGLDTNVSTILTFFLAMLHYPDVQAKAQAEIDAEIGTDRLPSIADRASLPYICSLVTEVFRWNPAIPLCFPHSLREADMYNGVHLPKGSLVVPNVWHMLHDPMTYADPMNFKPERYNNSDAEMQKVTDLAFGFGRRACPGFYFAQGTMFAVIATVLATCQIVPAIDERGTPIIPKIAYTSGSIVFPEAFECNLRSRSESAREMLSRSVPSSE</sequence>
<dbReference type="GO" id="GO:0004497">
    <property type="term" value="F:monooxygenase activity"/>
    <property type="evidence" value="ECO:0007669"/>
    <property type="project" value="UniProtKB-KW"/>
</dbReference>
<keyword evidence="7 13" id="KW-0479">Metal-binding</keyword>
<comment type="similarity">
    <text evidence="4 14">Belongs to the cytochrome P450 family.</text>
</comment>
<comment type="pathway">
    <text evidence="3">Secondary metabolite biosynthesis.</text>
</comment>
<evidence type="ECO:0000256" key="13">
    <source>
        <dbReference type="PIRSR" id="PIRSR602401-1"/>
    </source>
</evidence>
<dbReference type="GO" id="GO:0005506">
    <property type="term" value="F:iron ion binding"/>
    <property type="evidence" value="ECO:0007669"/>
    <property type="project" value="InterPro"/>
</dbReference>
<evidence type="ECO:0000256" key="14">
    <source>
        <dbReference type="RuleBase" id="RU000461"/>
    </source>
</evidence>
<dbReference type="Gene3D" id="1.10.630.10">
    <property type="entry name" value="Cytochrome P450"/>
    <property type="match status" value="1"/>
</dbReference>
<keyword evidence="16" id="KW-1185">Reference proteome</keyword>
<dbReference type="SUPFAM" id="SSF48264">
    <property type="entry name" value="Cytochrome P450"/>
    <property type="match status" value="1"/>
</dbReference>
<keyword evidence="12" id="KW-0472">Membrane</keyword>
<evidence type="ECO:0000256" key="7">
    <source>
        <dbReference type="ARBA" id="ARBA00022723"/>
    </source>
</evidence>
<dbReference type="InterPro" id="IPR002401">
    <property type="entry name" value="Cyt_P450_E_grp-I"/>
</dbReference>
<dbReference type="GO" id="GO:0016020">
    <property type="term" value="C:membrane"/>
    <property type="evidence" value="ECO:0007669"/>
    <property type="project" value="UniProtKB-SubCell"/>
</dbReference>
<keyword evidence="10 13" id="KW-0408">Iron</keyword>
<dbReference type="PRINTS" id="PR00463">
    <property type="entry name" value="EP450I"/>
</dbReference>
<dbReference type="GeneID" id="63818237"/>
<dbReference type="Proteomes" id="UP000076871">
    <property type="component" value="Unassembled WGS sequence"/>
</dbReference>
<evidence type="ECO:0000256" key="9">
    <source>
        <dbReference type="ARBA" id="ARBA00023002"/>
    </source>
</evidence>
<comment type="cofactor">
    <cofactor evidence="1 13">
        <name>heme</name>
        <dbReference type="ChEBI" id="CHEBI:30413"/>
    </cofactor>
</comment>
<evidence type="ECO:0000313" key="16">
    <source>
        <dbReference type="Proteomes" id="UP000076871"/>
    </source>
</evidence>
<dbReference type="Pfam" id="PF00067">
    <property type="entry name" value="p450"/>
    <property type="match status" value="1"/>
</dbReference>
<evidence type="ECO:0000256" key="10">
    <source>
        <dbReference type="ARBA" id="ARBA00023004"/>
    </source>
</evidence>
<proteinExistence type="inferred from homology"/>
<reference evidence="15 16" key="1">
    <citation type="journal article" date="2016" name="Mol. Biol. Evol.">
        <title>Comparative Genomics of Early-Diverging Mushroom-Forming Fungi Provides Insights into the Origins of Lignocellulose Decay Capabilities.</title>
        <authorList>
            <person name="Nagy L.G."/>
            <person name="Riley R."/>
            <person name="Tritt A."/>
            <person name="Adam C."/>
            <person name="Daum C."/>
            <person name="Floudas D."/>
            <person name="Sun H."/>
            <person name="Yadav J.S."/>
            <person name="Pangilinan J."/>
            <person name="Larsson K.H."/>
            <person name="Matsuura K."/>
            <person name="Barry K."/>
            <person name="Labutti K."/>
            <person name="Kuo R."/>
            <person name="Ohm R.A."/>
            <person name="Bhattacharya S.S."/>
            <person name="Shirouzu T."/>
            <person name="Yoshinaga Y."/>
            <person name="Martin F.M."/>
            <person name="Grigoriev I.V."/>
            <person name="Hibbett D.S."/>
        </authorList>
    </citation>
    <scope>NUCLEOTIDE SEQUENCE [LARGE SCALE GENOMIC DNA]</scope>
    <source>
        <strain evidence="15 16">93-53</strain>
    </source>
</reference>
<gene>
    <name evidence="15" type="ORF">LAESUDRAFT_110706</name>
</gene>
<feature type="binding site" description="axial binding residue" evidence="13">
    <location>
        <position position="467"/>
    </location>
    <ligand>
        <name>heme</name>
        <dbReference type="ChEBI" id="CHEBI:30413"/>
    </ligand>
    <ligandPart>
        <name>Fe</name>
        <dbReference type="ChEBI" id="CHEBI:18248"/>
    </ligandPart>
</feature>
<evidence type="ECO:0000256" key="5">
    <source>
        <dbReference type="ARBA" id="ARBA00022617"/>
    </source>
</evidence>
<dbReference type="CDD" id="cd11065">
    <property type="entry name" value="CYP64-like"/>
    <property type="match status" value="1"/>
</dbReference>
<dbReference type="InterPro" id="IPR001128">
    <property type="entry name" value="Cyt_P450"/>
</dbReference>
<accession>A0A165EP20</accession>
<dbReference type="PROSITE" id="PS00086">
    <property type="entry name" value="CYTOCHROME_P450"/>
    <property type="match status" value="1"/>
</dbReference>
<keyword evidence="9 14" id="KW-0560">Oxidoreductase</keyword>
<keyword evidence="8" id="KW-1133">Transmembrane helix</keyword>
<dbReference type="InterPro" id="IPR017972">
    <property type="entry name" value="Cyt_P450_CS"/>
</dbReference>
<keyword evidence="11 14" id="KW-0503">Monooxygenase</keyword>
<dbReference type="EMBL" id="KV427619">
    <property type="protein sequence ID" value="KZT07464.1"/>
    <property type="molecule type" value="Genomic_DNA"/>
</dbReference>
<dbReference type="InterPro" id="IPR050364">
    <property type="entry name" value="Cytochrome_P450_fung"/>
</dbReference>
<keyword evidence="5 13" id="KW-0349">Heme</keyword>
<keyword evidence="6" id="KW-0812">Transmembrane</keyword>
<dbReference type="AlphaFoldDB" id="A0A165EP20"/>
<dbReference type="PANTHER" id="PTHR46300">
    <property type="entry name" value="P450, PUTATIVE (EUROFUNG)-RELATED-RELATED"/>
    <property type="match status" value="1"/>
</dbReference>
<dbReference type="STRING" id="1314785.A0A165EP20"/>
<name>A0A165EP20_9APHY</name>
<evidence type="ECO:0000313" key="15">
    <source>
        <dbReference type="EMBL" id="KZT07464.1"/>
    </source>
</evidence>